<keyword evidence="8 10" id="KW-0472">Membrane</keyword>
<evidence type="ECO:0000259" key="11">
    <source>
        <dbReference type="Pfam" id="PF01618"/>
    </source>
</evidence>
<keyword evidence="6" id="KW-0283">Flagellar rotation</keyword>
<dbReference type="STRING" id="690850.Desaf_1327"/>
<dbReference type="InterPro" id="IPR002898">
    <property type="entry name" value="MotA_ExbB_proton_chnl"/>
</dbReference>
<dbReference type="GO" id="GO:0005886">
    <property type="term" value="C:plasma membrane"/>
    <property type="evidence" value="ECO:0007669"/>
    <property type="project" value="UniProtKB-SubCell"/>
</dbReference>
<name>F3YZ21_DESAF</name>
<sequence>MNIATILGILSGAVVLGWATYHSTSDPMVFVNYPGLAIVLGGIAAATFICYPLKEVMRVFQVFLLALRREELPIGAYIDEIVKIARTASARGKVHLENSLPGIENQFMRHAVQMLVDGYSREEIKEILDTRIEQGYEQEMSSASIYRTMAKLAPAFGIIGTLIGLIGMLQSLQNNMASLGPSMAVALTTTLYGALLAYVLFLPIAIKVEKRIEERVVLMQVIRDGILFIHDKTPASIVLDKLKAYLPPRRWKSIQAGRQPRQTEQTGPAVSKSR</sequence>
<keyword evidence="3" id="KW-0813">Transport</keyword>
<accession>F3YZ21</accession>
<evidence type="ECO:0000313" key="13">
    <source>
        <dbReference type="Proteomes" id="UP000007844"/>
    </source>
</evidence>
<feature type="domain" description="MotA/TolQ/ExbB proton channel" evidence="11">
    <location>
        <begin position="103"/>
        <end position="220"/>
    </location>
</feature>
<evidence type="ECO:0000256" key="10">
    <source>
        <dbReference type="SAM" id="Phobius"/>
    </source>
</evidence>
<keyword evidence="7 10" id="KW-1133">Transmembrane helix</keyword>
<evidence type="ECO:0000313" key="12">
    <source>
        <dbReference type="EMBL" id="EGJ49666.1"/>
    </source>
</evidence>
<dbReference type="GO" id="GO:0006935">
    <property type="term" value="P:chemotaxis"/>
    <property type="evidence" value="ECO:0007669"/>
    <property type="project" value="InterPro"/>
</dbReference>
<dbReference type="InterPro" id="IPR047055">
    <property type="entry name" value="MotA-like"/>
</dbReference>
<dbReference type="HOGENOM" id="CLU_079895_1_0_7"/>
<evidence type="ECO:0000256" key="9">
    <source>
        <dbReference type="SAM" id="MobiDB-lite"/>
    </source>
</evidence>
<organism evidence="12 13">
    <name type="scientific">Desulfocurvibacter africanus subsp. africanus str. Walvis Bay</name>
    <dbReference type="NCBI Taxonomy" id="690850"/>
    <lineage>
        <taxon>Bacteria</taxon>
        <taxon>Pseudomonadati</taxon>
        <taxon>Thermodesulfobacteriota</taxon>
        <taxon>Desulfovibrionia</taxon>
        <taxon>Desulfovibrionales</taxon>
        <taxon>Desulfovibrionaceae</taxon>
        <taxon>Desulfocurvibacter</taxon>
    </lineage>
</organism>
<protein>
    <submittedName>
        <fullName evidence="12">MotA/TolQ/ExbB proton channel</fullName>
    </submittedName>
</protein>
<dbReference type="AlphaFoldDB" id="F3YZ21"/>
<dbReference type="KEGG" id="daf:Desaf_1327"/>
<feature type="transmembrane region" description="Helical" evidence="10">
    <location>
        <begin position="152"/>
        <end position="172"/>
    </location>
</feature>
<dbReference type="PANTHER" id="PTHR30433">
    <property type="entry name" value="CHEMOTAXIS PROTEIN MOTA"/>
    <property type="match status" value="1"/>
</dbReference>
<evidence type="ECO:0000256" key="4">
    <source>
        <dbReference type="ARBA" id="ARBA00022475"/>
    </source>
</evidence>
<feature type="transmembrane region" description="Helical" evidence="10">
    <location>
        <begin position="184"/>
        <end position="206"/>
    </location>
</feature>
<evidence type="ECO:0000256" key="1">
    <source>
        <dbReference type="ARBA" id="ARBA00004651"/>
    </source>
</evidence>
<dbReference type="RefSeq" id="WP_014259459.1">
    <property type="nucleotide sequence ID" value="NC_016629.1"/>
</dbReference>
<dbReference type="InterPro" id="IPR000540">
    <property type="entry name" value="Flag_MotA_CS"/>
</dbReference>
<evidence type="ECO:0000256" key="3">
    <source>
        <dbReference type="ARBA" id="ARBA00022448"/>
    </source>
</evidence>
<feature type="region of interest" description="Disordered" evidence="9">
    <location>
        <begin position="255"/>
        <end position="274"/>
    </location>
</feature>
<keyword evidence="4" id="KW-1003">Cell membrane</keyword>
<evidence type="ECO:0000256" key="2">
    <source>
        <dbReference type="ARBA" id="ARBA00008038"/>
    </source>
</evidence>
<dbReference type="eggNOG" id="COG1291">
    <property type="taxonomic scope" value="Bacteria"/>
</dbReference>
<evidence type="ECO:0000256" key="6">
    <source>
        <dbReference type="ARBA" id="ARBA00022779"/>
    </source>
</evidence>
<evidence type="ECO:0000256" key="8">
    <source>
        <dbReference type="ARBA" id="ARBA00023136"/>
    </source>
</evidence>
<dbReference type="GO" id="GO:0071978">
    <property type="term" value="P:bacterial-type flagellum-dependent swarming motility"/>
    <property type="evidence" value="ECO:0007669"/>
    <property type="project" value="InterPro"/>
</dbReference>
<proteinExistence type="inferred from homology"/>
<keyword evidence="13" id="KW-1185">Reference proteome</keyword>
<keyword evidence="5 10" id="KW-0812">Transmembrane</keyword>
<reference evidence="12 13" key="1">
    <citation type="journal article" date="2011" name="J. Bacteriol.">
        <title>Genome sequence of the mercury-methylating and pleomorphic Desulfovibrio africanus Strain Walvis Bay.</title>
        <authorList>
            <person name="Brown S.D."/>
            <person name="Wall J.D."/>
            <person name="Kucken A.M."/>
            <person name="Gilmour C.C."/>
            <person name="Podar M."/>
            <person name="Brandt C.C."/>
            <person name="Teshima H."/>
            <person name="Detter J.C."/>
            <person name="Han C.S."/>
            <person name="Land M.L."/>
            <person name="Lucas S."/>
            <person name="Han J."/>
            <person name="Pennacchio L."/>
            <person name="Nolan M."/>
            <person name="Pitluck S."/>
            <person name="Woyke T."/>
            <person name="Goodwin L."/>
            <person name="Palumbo A.V."/>
            <person name="Elias D.A."/>
        </authorList>
    </citation>
    <scope>NUCLEOTIDE SEQUENCE [LARGE SCALE GENOMIC DNA]</scope>
    <source>
        <strain evidence="12 13">Walvis Bay</strain>
    </source>
</reference>
<gene>
    <name evidence="12" type="ORF">Desaf_1327</name>
</gene>
<evidence type="ECO:0000256" key="7">
    <source>
        <dbReference type="ARBA" id="ARBA00022989"/>
    </source>
</evidence>
<feature type="transmembrane region" description="Helical" evidence="10">
    <location>
        <begin position="33"/>
        <end position="53"/>
    </location>
</feature>
<dbReference type="Proteomes" id="UP000007844">
    <property type="component" value="Chromosome"/>
</dbReference>
<dbReference type="Pfam" id="PF01618">
    <property type="entry name" value="MotA_ExbB"/>
    <property type="match status" value="1"/>
</dbReference>
<dbReference type="EMBL" id="CP003221">
    <property type="protein sequence ID" value="EGJ49666.1"/>
    <property type="molecule type" value="Genomic_DNA"/>
</dbReference>
<evidence type="ECO:0000256" key="5">
    <source>
        <dbReference type="ARBA" id="ARBA00022692"/>
    </source>
</evidence>
<dbReference type="PANTHER" id="PTHR30433:SF2">
    <property type="entry name" value="MOTILITY PROTEIN A"/>
    <property type="match status" value="1"/>
</dbReference>
<comment type="subcellular location">
    <subcellularLocation>
        <location evidence="1">Cell membrane</location>
        <topology evidence="1">Multi-pass membrane protein</topology>
    </subcellularLocation>
</comment>
<comment type="similarity">
    <text evidence="2">Belongs to the MotA family.</text>
</comment>
<dbReference type="PROSITE" id="PS01307">
    <property type="entry name" value="MOTA"/>
    <property type="match status" value="1"/>
</dbReference>